<accession>A0A842HF14</accession>
<protein>
    <submittedName>
        <fullName evidence="2">STAS domain-containing protein</fullName>
    </submittedName>
</protein>
<reference evidence="2 3" key="1">
    <citation type="submission" date="2020-07" db="EMBL/GenBank/DDBJ databases">
        <authorList>
            <person name="Feng X."/>
        </authorList>
    </citation>
    <scope>NUCLEOTIDE SEQUENCE [LARGE SCALE GENOMIC DNA]</scope>
    <source>
        <strain evidence="2 3">JCM31066</strain>
    </source>
</reference>
<dbReference type="CDD" id="cd07043">
    <property type="entry name" value="STAS_anti-anti-sigma_factors"/>
    <property type="match status" value="1"/>
</dbReference>
<gene>
    <name evidence="2" type="ORF">H5P28_12670</name>
</gene>
<dbReference type="PROSITE" id="PS50801">
    <property type="entry name" value="STAS"/>
    <property type="match status" value="1"/>
</dbReference>
<dbReference type="EMBL" id="JACHVB010000035">
    <property type="protein sequence ID" value="MBC2595113.1"/>
    <property type="molecule type" value="Genomic_DNA"/>
</dbReference>
<dbReference type="InterPro" id="IPR002645">
    <property type="entry name" value="STAS_dom"/>
</dbReference>
<evidence type="ECO:0000259" key="1">
    <source>
        <dbReference type="PROSITE" id="PS50801"/>
    </source>
</evidence>
<keyword evidence="3" id="KW-1185">Reference proteome</keyword>
<dbReference type="SUPFAM" id="SSF52091">
    <property type="entry name" value="SpoIIaa-like"/>
    <property type="match status" value="1"/>
</dbReference>
<name>A0A842HF14_9BACT</name>
<dbReference type="Pfam" id="PF01740">
    <property type="entry name" value="STAS"/>
    <property type="match status" value="1"/>
</dbReference>
<sequence length="102" mass="11363">MPSDVVQFSDGEKLLVCAFMGPLNAERCQQIQEDLIGKIEATESVVHFDMKEVTFASSSFLRIVLTVNKRVGKERLKITNVDPQVKKVFKMSGLWDALGMGS</sequence>
<dbReference type="AlphaFoldDB" id="A0A842HF14"/>
<feature type="domain" description="STAS" evidence="1">
    <location>
        <begin position="4"/>
        <end position="102"/>
    </location>
</feature>
<dbReference type="RefSeq" id="WP_185676076.1">
    <property type="nucleotide sequence ID" value="NZ_JACHVB010000035.1"/>
</dbReference>
<evidence type="ECO:0000313" key="3">
    <source>
        <dbReference type="Proteomes" id="UP000546464"/>
    </source>
</evidence>
<evidence type="ECO:0000313" key="2">
    <source>
        <dbReference type="EMBL" id="MBC2595113.1"/>
    </source>
</evidence>
<organism evidence="2 3">
    <name type="scientific">Ruficoccus amylovorans</name>
    <dbReference type="NCBI Taxonomy" id="1804625"/>
    <lineage>
        <taxon>Bacteria</taxon>
        <taxon>Pseudomonadati</taxon>
        <taxon>Verrucomicrobiota</taxon>
        <taxon>Opitutia</taxon>
        <taxon>Puniceicoccales</taxon>
        <taxon>Cerasicoccaceae</taxon>
        <taxon>Ruficoccus</taxon>
    </lineage>
</organism>
<dbReference type="InterPro" id="IPR036513">
    <property type="entry name" value="STAS_dom_sf"/>
</dbReference>
<proteinExistence type="predicted"/>
<dbReference type="Proteomes" id="UP000546464">
    <property type="component" value="Unassembled WGS sequence"/>
</dbReference>
<comment type="caution">
    <text evidence="2">The sequence shown here is derived from an EMBL/GenBank/DDBJ whole genome shotgun (WGS) entry which is preliminary data.</text>
</comment>
<dbReference type="Gene3D" id="3.30.750.24">
    <property type="entry name" value="STAS domain"/>
    <property type="match status" value="1"/>
</dbReference>